<protein>
    <submittedName>
        <fullName evidence="1">Uncharacterized protein</fullName>
    </submittedName>
</protein>
<reference evidence="1 2" key="1">
    <citation type="journal article" date="2023" name="Microb. Genom.">
        <title>Mesoterricola silvestris gen. nov., sp. nov., Mesoterricola sediminis sp. nov., Geothrix oryzae sp. nov., Geothrix edaphica sp. nov., Geothrix rubra sp. nov., and Geothrix limicola sp. nov., six novel members of Acidobacteriota isolated from soils.</title>
        <authorList>
            <person name="Weisberg A.J."/>
            <person name="Pearce E."/>
            <person name="Kramer C.G."/>
            <person name="Chang J.H."/>
            <person name="Clarke C.R."/>
        </authorList>
    </citation>
    <scope>NUCLEOTIDE SEQUENCE [LARGE SCALE GENOMIC DNA]</scope>
    <source>
        <strain evidence="1 2">NE20-4-1</strain>
    </source>
</reference>
<name>A0ABU4N2T7_9ACTN</name>
<comment type="caution">
    <text evidence="1">The sequence shown here is derived from an EMBL/GenBank/DDBJ whole genome shotgun (WGS) entry which is preliminary data.</text>
</comment>
<dbReference type="EMBL" id="JARAWJ010000067">
    <property type="protein sequence ID" value="MDX3044095.1"/>
    <property type="molecule type" value="Genomic_DNA"/>
</dbReference>
<accession>A0ABU4N2T7</accession>
<gene>
    <name evidence="1" type="ORF">PV383_44085</name>
</gene>
<organism evidence="1 2">
    <name type="scientific">Streptomyces caniscabiei</name>
    <dbReference type="NCBI Taxonomy" id="2746961"/>
    <lineage>
        <taxon>Bacteria</taxon>
        <taxon>Bacillati</taxon>
        <taxon>Actinomycetota</taxon>
        <taxon>Actinomycetes</taxon>
        <taxon>Kitasatosporales</taxon>
        <taxon>Streptomycetaceae</taxon>
        <taxon>Streptomyces</taxon>
    </lineage>
</organism>
<keyword evidence="2" id="KW-1185">Reference proteome</keyword>
<dbReference type="RefSeq" id="WP_319703547.1">
    <property type="nucleotide sequence ID" value="NZ_JARAWJ010000067.1"/>
</dbReference>
<dbReference type="Proteomes" id="UP001282474">
    <property type="component" value="Unassembled WGS sequence"/>
</dbReference>
<proteinExistence type="predicted"/>
<sequence length="79" mass="8414">MISHQPTPEQLERLQQAQIGASQTDAAVAEARAKLALALAEHSEASMALTKAIHDVIYGPQGKPVTYSAEHGPELRNGI</sequence>
<evidence type="ECO:0000313" key="1">
    <source>
        <dbReference type="EMBL" id="MDX3044095.1"/>
    </source>
</evidence>
<evidence type="ECO:0000313" key="2">
    <source>
        <dbReference type="Proteomes" id="UP001282474"/>
    </source>
</evidence>